<feature type="domain" description="AIG1-type G" evidence="4">
    <location>
        <begin position="1"/>
        <end position="211"/>
    </location>
</feature>
<dbReference type="Gene3D" id="3.40.50.300">
    <property type="entry name" value="P-loop containing nucleotide triphosphate hydrolases"/>
    <property type="match status" value="2"/>
</dbReference>
<accession>A0A2T7PQV9</accession>
<protein>
    <recommendedName>
        <fullName evidence="4">AIG1-type G domain-containing protein</fullName>
    </recommendedName>
</protein>
<evidence type="ECO:0000256" key="2">
    <source>
        <dbReference type="ARBA" id="ARBA00022741"/>
    </source>
</evidence>
<organism evidence="5 6">
    <name type="scientific">Pomacea canaliculata</name>
    <name type="common">Golden apple snail</name>
    <dbReference type="NCBI Taxonomy" id="400727"/>
    <lineage>
        <taxon>Eukaryota</taxon>
        <taxon>Metazoa</taxon>
        <taxon>Spiralia</taxon>
        <taxon>Lophotrochozoa</taxon>
        <taxon>Mollusca</taxon>
        <taxon>Gastropoda</taxon>
        <taxon>Caenogastropoda</taxon>
        <taxon>Architaenioglossa</taxon>
        <taxon>Ampullarioidea</taxon>
        <taxon>Ampullariidae</taxon>
        <taxon>Pomacea</taxon>
    </lineage>
</organism>
<dbReference type="OrthoDB" id="431287at2759"/>
<dbReference type="GO" id="GO:0005525">
    <property type="term" value="F:GTP binding"/>
    <property type="evidence" value="ECO:0007669"/>
    <property type="project" value="UniProtKB-KW"/>
</dbReference>
<comment type="caution">
    <text evidence="5">The sequence shown here is derived from an EMBL/GenBank/DDBJ whole genome shotgun (WGS) entry which is preliminary data.</text>
</comment>
<dbReference type="GO" id="GO:0046872">
    <property type="term" value="F:metal ion binding"/>
    <property type="evidence" value="ECO:0007669"/>
    <property type="project" value="UniProtKB-KW"/>
</dbReference>
<dbReference type="GO" id="GO:0016787">
    <property type="term" value="F:hydrolase activity"/>
    <property type="evidence" value="ECO:0007669"/>
    <property type="project" value="UniProtKB-KW"/>
</dbReference>
<name>A0A2T7PQV9_POMCA</name>
<keyword evidence="2" id="KW-0547">Nucleotide-binding</keyword>
<reference evidence="5 6" key="1">
    <citation type="submission" date="2018-04" db="EMBL/GenBank/DDBJ databases">
        <title>The genome of golden apple snail Pomacea canaliculata provides insight into stress tolerance and invasive adaptation.</title>
        <authorList>
            <person name="Liu C."/>
            <person name="Liu B."/>
            <person name="Ren Y."/>
            <person name="Zhang Y."/>
            <person name="Wang H."/>
            <person name="Li S."/>
            <person name="Jiang F."/>
            <person name="Yin L."/>
            <person name="Zhang G."/>
            <person name="Qian W."/>
            <person name="Fan W."/>
        </authorList>
    </citation>
    <scope>NUCLEOTIDE SEQUENCE [LARGE SCALE GENOMIC DNA]</scope>
    <source>
        <strain evidence="5">SZHN2017</strain>
        <tissue evidence="5">Muscle</tissue>
    </source>
</reference>
<evidence type="ECO:0000256" key="1">
    <source>
        <dbReference type="ARBA" id="ARBA00008535"/>
    </source>
</evidence>
<evidence type="ECO:0000313" key="6">
    <source>
        <dbReference type="Proteomes" id="UP000245119"/>
    </source>
</evidence>
<dbReference type="GO" id="GO:0015031">
    <property type="term" value="P:protein transport"/>
    <property type="evidence" value="ECO:0007669"/>
    <property type="project" value="UniProtKB-KW"/>
</dbReference>
<dbReference type="PANTHER" id="PTHR10903:SF184">
    <property type="entry name" value="GTP-BINDING PROTEIN A"/>
    <property type="match status" value="1"/>
</dbReference>
<dbReference type="PROSITE" id="PS51720">
    <property type="entry name" value="G_AIG1"/>
    <property type="match status" value="1"/>
</dbReference>
<keyword evidence="6" id="KW-1185">Reference proteome</keyword>
<comment type="similarity">
    <text evidence="1">Belongs to the TRAFAC class TrmE-Era-EngA-EngB-Septin-like GTPase superfamily. AIG1/Toc34/Toc159-like paraseptin GTPase family. IAN subfamily.</text>
</comment>
<evidence type="ECO:0000259" key="4">
    <source>
        <dbReference type="PROSITE" id="PS51720"/>
    </source>
</evidence>
<keyword evidence="3" id="KW-0342">GTP-binding</keyword>
<dbReference type="EMBL" id="PZQS01000002">
    <property type="protein sequence ID" value="PVD35798.1"/>
    <property type="molecule type" value="Genomic_DNA"/>
</dbReference>
<dbReference type="Pfam" id="PF04548">
    <property type="entry name" value="AIG1"/>
    <property type="match status" value="2"/>
</dbReference>
<gene>
    <name evidence="5" type="ORF">C0Q70_02762</name>
</gene>
<dbReference type="InterPro" id="IPR006703">
    <property type="entry name" value="G_AIG1"/>
</dbReference>
<dbReference type="InterPro" id="IPR045058">
    <property type="entry name" value="GIMA/IAN/Toc"/>
</dbReference>
<evidence type="ECO:0000256" key="3">
    <source>
        <dbReference type="ARBA" id="ARBA00023134"/>
    </source>
</evidence>
<proteinExistence type="inferred from homology"/>
<dbReference type="InterPro" id="IPR027417">
    <property type="entry name" value="P-loop_NTPase"/>
</dbReference>
<dbReference type="AlphaFoldDB" id="A0A2T7PQV9"/>
<dbReference type="SUPFAM" id="SSF52540">
    <property type="entry name" value="P-loop containing nucleoside triphosphate hydrolases"/>
    <property type="match status" value="2"/>
</dbReference>
<dbReference type="GO" id="GO:0016020">
    <property type="term" value="C:membrane"/>
    <property type="evidence" value="ECO:0007669"/>
    <property type="project" value="UniProtKB-SubCell"/>
</dbReference>
<dbReference type="STRING" id="400727.A0A2T7PQV9"/>
<dbReference type="Proteomes" id="UP000245119">
    <property type="component" value="Linkage Group LG2"/>
</dbReference>
<dbReference type="PANTHER" id="PTHR10903">
    <property type="entry name" value="GTPASE, IMAP FAMILY MEMBER-RELATED"/>
    <property type="match status" value="1"/>
</dbReference>
<sequence>MDEIPLLIIGKTGNGKSSLGNAILRNAIPGKPKFQVSTSMASETTRMSQAAGSVFGKQIKLTDTPGVCDTHLSPGEVEAEIAKCVATMVPGPDAILFVLRGNARFTEEEFEAFLRLKTVFSEKMNDYLMVVLTGITDAEFAEHQTNPKKPLPKNFQKILQEAGGRCVCLGGQLEDKAARDREAEMLLTCVDSLKSLNGAQPYSNSIVQRFDEEMKARADEEGVSVDEVKEEVVKEDDPGFLGRLFQYLPSALTSNQFCVVIESEFEVIPRRLVIIGKTGNGKSSLGNIFLGRHDNLFEIGKGMSSTTVKLCTGDSEERDFTTWLTAKCPMLMPKRQVEEWRTSPETSVAVVVAIRCDVRYTAEEYAIYTKIKDLWGEGFCNNLVIAFTFKDRLDHDEKEFELELKTVCQELQNVLEDARRRYVLFDCSPGRYVEEMHKDTFNKLAECFSRDNTQSGSYLSWVPAVVTKVINPCVSFLKSLFQ</sequence>
<evidence type="ECO:0000313" key="5">
    <source>
        <dbReference type="EMBL" id="PVD35798.1"/>
    </source>
</evidence>